<evidence type="ECO:0000313" key="2">
    <source>
        <dbReference type="EMBL" id="AXY02477.1"/>
    </source>
</evidence>
<dbReference type="Pfam" id="PF02321">
    <property type="entry name" value="OEP"/>
    <property type="match status" value="2"/>
</dbReference>
<dbReference type="RefSeq" id="WP_128812392.1">
    <property type="nucleotide sequence ID" value="NZ_CP032094.1"/>
</dbReference>
<gene>
    <name evidence="2" type="ORF">D1115_15545</name>
</gene>
<dbReference type="Proteomes" id="UP000262832">
    <property type="component" value="Chromosome II"/>
</dbReference>
<comment type="similarity">
    <text evidence="1">Belongs to the outer membrane factor (OMF) (TC 1.B.17) family.</text>
</comment>
<dbReference type="EMBL" id="CP032094">
    <property type="protein sequence ID" value="AXY02477.1"/>
    <property type="molecule type" value="Genomic_DNA"/>
</dbReference>
<protein>
    <submittedName>
        <fullName evidence="2">TolC family protein</fullName>
    </submittedName>
</protein>
<dbReference type="Gene3D" id="1.20.1600.10">
    <property type="entry name" value="Outer membrane efflux proteins (OEP)"/>
    <property type="match status" value="1"/>
</dbReference>
<reference evidence="2 3" key="1">
    <citation type="submission" date="2018-08" db="EMBL/GenBank/DDBJ databases">
        <title>Genomic taxonomy of the Vibrionaceae family.</title>
        <authorList>
            <person name="Gomez-Gil B."/>
            <person name="Tanaka M."/>
            <person name="Sawabe T."/>
            <person name="Enciso-Ibarra K."/>
        </authorList>
    </citation>
    <scope>NUCLEOTIDE SEQUENCE [LARGE SCALE GENOMIC DNA]</scope>
    <source>
        <strain evidence="2 3">CAIM 1831</strain>
    </source>
</reference>
<keyword evidence="3" id="KW-1185">Reference proteome</keyword>
<accession>A0ABM6YX66</accession>
<name>A0ABM6YX66_9VIBR</name>
<sequence>MGYRSFGKLKLSSKSQEYTYLENEQRLEQAKLILVSELSKNWYNLIEERTKESIITNQLLNSNKILKVGKQRYSMGLGSISTVLRQEQLINDLKSDLLDSKKEQRVITKKINVLLGREPDKLLSVNRLSMPTIESISDEGIEASILENHPAVKTAWYRYQSKSYLAKSMDKNRLPNIVITSDASKTSRDWNESFDIWKVGLGVKIDVPLFDMGRRNSDYKQHKALEEQALHEYTESVLETMLNVEMALIQEQTQGEQLKITKSQINKAQRVLDIELTKYSQGNLPFIDVLNAQEKLLRLQQREIEEHSQLIKRRITLYQSIGAGLKSS</sequence>
<proteinExistence type="inferred from homology"/>
<organism evidence="2 3">
    <name type="scientific">Vibrio alfacsensis</name>
    <dbReference type="NCBI Taxonomy" id="1074311"/>
    <lineage>
        <taxon>Bacteria</taxon>
        <taxon>Pseudomonadati</taxon>
        <taxon>Pseudomonadota</taxon>
        <taxon>Gammaproteobacteria</taxon>
        <taxon>Vibrionales</taxon>
        <taxon>Vibrionaceae</taxon>
        <taxon>Vibrio</taxon>
    </lineage>
</organism>
<dbReference type="PANTHER" id="PTHR30203:SF33">
    <property type="entry name" value="BLR4455 PROTEIN"/>
    <property type="match status" value="1"/>
</dbReference>
<evidence type="ECO:0000313" key="3">
    <source>
        <dbReference type="Proteomes" id="UP000262832"/>
    </source>
</evidence>
<evidence type="ECO:0000256" key="1">
    <source>
        <dbReference type="ARBA" id="ARBA00007613"/>
    </source>
</evidence>
<dbReference type="PANTHER" id="PTHR30203">
    <property type="entry name" value="OUTER MEMBRANE CATION EFFLUX PROTEIN"/>
    <property type="match status" value="1"/>
</dbReference>
<dbReference type="InterPro" id="IPR003423">
    <property type="entry name" value="OMP_efflux"/>
</dbReference>
<dbReference type="InterPro" id="IPR010131">
    <property type="entry name" value="MdtP/NodT-like"/>
</dbReference>
<dbReference type="SUPFAM" id="SSF56954">
    <property type="entry name" value="Outer membrane efflux proteins (OEP)"/>
    <property type="match status" value="1"/>
</dbReference>